<dbReference type="InterPro" id="IPR051396">
    <property type="entry name" value="Bact_Antivir_Def_Nuclease"/>
</dbReference>
<dbReference type="SUPFAM" id="SSF52540">
    <property type="entry name" value="P-loop containing nucleoside triphosphate hydrolases"/>
    <property type="match status" value="1"/>
</dbReference>
<evidence type="ECO:0000259" key="1">
    <source>
        <dbReference type="Pfam" id="PF13175"/>
    </source>
</evidence>
<accession>A0A8S5LYT4</accession>
<dbReference type="Pfam" id="PF13175">
    <property type="entry name" value="AAA_15"/>
    <property type="match status" value="1"/>
</dbReference>
<protein>
    <submittedName>
        <fullName evidence="2">AAA ATPase</fullName>
    </submittedName>
</protein>
<dbReference type="Gene3D" id="3.40.50.300">
    <property type="entry name" value="P-loop containing nucleotide triphosphate hydrolases"/>
    <property type="match status" value="1"/>
</dbReference>
<sequence>MTQITDFIVEGLHGYKNFSIKFKDNRLVLVGENGSGKTSVLRIFYYFLTCNWAELIKFKFKKVVLKINEEYYEISHSDIEQNIYTNDKILRHLPPFVREKVKKALCKGDIEEVETILMKSMSPFRYREFRNHFLHYQINLFDNTENEIKKSTQKINKLVDKLEKNIDFNILYLPTYRRIERELEFILKGYDKDDFKNTSIRSDINNHQGSKNHIELIQFGMDDVNDAKDEILYKLKEFQRTELNLLTLKYLGDVVNKKYEKIDIAKIKKATDDDIDKVLSRIDETLLNEETKNKLRETIKNVKSSKRNVNEDEHTKVICHYFTKLLDFQEKLKQKESKMLDFCHVCNKYIVDKEFCYESSSFDFSIKSKLDDNNVIKFQQLSSGEKQIVSLFSQLYLSDNNNYFVIIDEPEMSLSVPWQREFLVDIHKGYFCKGLFAVTHSPFIYDNELEKYTHGLGEFNR</sequence>
<dbReference type="InterPro" id="IPR041685">
    <property type="entry name" value="AAA_GajA/Old/RecF-like"/>
</dbReference>
<evidence type="ECO:0000313" key="2">
    <source>
        <dbReference type="EMBL" id="DAD75209.1"/>
    </source>
</evidence>
<reference evidence="2" key="1">
    <citation type="journal article" date="2021" name="Proc. Natl. Acad. Sci. U.S.A.">
        <title>A Catalog of Tens of Thousands of Viruses from Human Metagenomes Reveals Hidden Associations with Chronic Diseases.</title>
        <authorList>
            <person name="Tisza M.J."/>
            <person name="Buck C.B."/>
        </authorList>
    </citation>
    <scope>NUCLEOTIDE SEQUENCE</scope>
    <source>
        <strain evidence="2">CtCsv15</strain>
    </source>
</reference>
<name>A0A8S5LYT4_9CAUD</name>
<dbReference type="InterPro" id="IPR027417">
    <property type="entry name" value="P-loop_NTPase"/>
</dbReference>
<dbReference type="CDD" id="cd00267">
    <property type="entry name" value="ABC_ATPase"/>
    <property type="match status" value="1"/>
</dbReference>
<feature type="domain" description="Endonuclease GajA/Old nuclease/RecF-like AAA" evidence="1">
    <location>
        <begin position="4"/>
        <end position="444"/>
    </location>
</feature>
<organism evidence="2">
    <name type="scientific">Siphoviridae sp. ctCsv15</name>
    <dbReference type="NCBI Taxonomy" id="2826195"/>
    <lineage>
        <taxon>Viruses</taxon>
        <taxon>Duplodnaviria</taxon>
        <taxon>Heunggongvirae</taxon>
        <taxon>Uroviricota</taxon>
        <taxon>Caudoviricetes</taxon>
    </lineage>
</organism>
<dbReference type="EMBL" id="BK014777">
    <property type="protein sequence ID" value="DAD75209.1"/>
    <property type="molecule type" value="Genomic_DNA"/>
</dbReference>
<dbReference type="PANTHER" id="PTHR43581:SF2">
    <property type="entry name" value="EXCINUCLEASE ATPASE SUBUNIT"/>
    <property type="match status" value="1"/>
</dbReference>
<dbReference type="PANTHER" id="PTHR43581">
    <property type="entry name" value="ATP/GTP PHOSPHATASE"/>
    <property type="match status" value="1"/>
</dbReference>
<proteinExistence type="predicted"/>